<gene>
    <name evidence="1" type="ORF">DW2_13215</name>
</gene>
<dbReference type="RefSeq" id="WP_156102974.1">
    <property type="nucleotide sequence ID" value="NZ_AQRC01000010.1"/>
</dbReference>
<protein>
    <submittedName>
        <fullName evidence="1">Uncharacterized protein</fullName>
    </submittedName>
</protein>
<dbReference type="OrthoDB" id="5288220at2"/>
<keyword evidence="2" id="KW-1185">Reference proteome</keyword>
<organism evidence="1 2">
    <name type="scientific">Thioclava atlantica</name>
    <dbReference type="NCBI Taxonomy" id="1317124"/>
    <lineage>
        <taxon>Bacteria</taxon>
        <taxon>Pseudomonadati</taxon>
        <taxon>Pseudomonadota</taxon>
        <taxon>Alphaproteobacteria</taxon>
        <taxon>Rhodobacterales</taxon>
        <taxon>Paracoccaceae</taxon>
        <taxon>Thioclava</taxon>
    </lineage>
</organism>
<name>A0A085TUW7_9RHOB</name>
<dbReference type="STRING" id="1317124.DW2_13215"/>
<accession>A0A085TUW7</accession>
<evidence type="ECO:0000313" key="1">
    <source>
        <dbReference type="EMBL" id="KFE34514.1"/>
    </source>
</evidence>
<evidence type="ECO:0000313" key="2">
    <source>
        <dbReference type="Proteomes" id="UP000028607"/>
    </source>
</evidence>
<dbReference type="AlphaFoldDB" id="A0A085TUW7"/>
<dbReference type="Proteomes" id="UP000028607">
    <property type="component" value="Unassembled WGS sequence"/>
</dbReference>
<dbReference type="EMBL" id="AQRC01000010">
    <property type="protein sequence ID" value="KFE34514.1"/>
    <property type="molecule type" value="Genomic_DNA"/>
</dbReference>
<proteinExistence type="predicted"/>
<reference evidence="2" key="1">
    <citation type="submission" date="2013-04" db="EMBL/GenBank/DDBJ databases">
        <title>Thioclava sp. 13D2W-2 Genome Sequencing.</title>
        <authorList>
            <person name="Lai Q."/>
            <person name="Li G."/>
            <person name="Shao Z."/>
        </authorList>
    </citation>
    <scope>NUCLEOTIDE SEQUENCE [LARGE SCALE GENOMIC DNA]</scope>
    <source>
        <strain evidence="2">13D2W-2</strain>
    </source>
</reference>
<reference evidence="1 2" key="2">
    <citation type="journal article" date="2015" name="Antonie Van Leeuwenhoek">
        <title>Thioclava indica sp. nov., isolated from surface seawater of the Indian Ocean.</title>
        <authorList>
            <person name="Liu Y."/>
            <person name="Lai Q."/>
            <person name="Du J."/>
            <person name="Xu H."/>
            <person name="Jiang L."/>
            <person name="Shao Z."/>
        </authorList>
    </citation>
    <scope>NUCLEOTIDE SEQUENCE [LARGE SCALE GENOMIC DNA]</scope>
    <source>
        <strain evidence="1 2">13D2W-2</strain>
    </source>
</reference>
<sequence>MGDYLTLNTIIGSYADKEDIEVPDELRDIEFLHRLATAAAFRWGLVFEIVLAALQVAIGRGARELTRRDFDKAWAKKTGTAEIASPFSSPNYRSIYRRDRPFEEAYLD</sequence>
<comment type="caution">
    <text evidence="1">The sequence shown here is derived from an EMBL/GenBank/DDBJ whole genome shotgun (WGS) entry which is preliminary data.</text>
</comment>